<keyword evidence="2" id="KW-1185">Reference proteome</keyword>
<protein>
    <submittedName>
        <fullName evidence="1">Uncharacterized protein</fullName>
    </submittedName>
</protein>
<comment type="caution">
    <text evidence="1">The sequence shown here is derived from an EMBL/GenBank/DDBJ whole genome shotgun (WGS) entry which is preliminary data.</text>
</comment>
<sequence>MGSTVGHCRALMGSTVGHFWGCTVGHFWGCTDNQCPDYQCRCLL</sequence>
<gene>
    <name evidence="1" type="ORF">SPARVUS_LOCUS5299690</name>
</gene>
<name>A0ABN9CKK4_9NEOB</name>
<accession>A0ABN9CKK4</accession>
<organism evidence="1 2">
    <name type="scientific">Staurois parvus</name>
    <dbReference type="NCBI Taxonomy" id="386267"/>
    <lineage>
        <taxon>Eukaryota</taxon>
        <taxon>Metazoa</taxon>
        <taxon>Chordata</taxon>
        <taxon>Craniata</taxon>
        <taxon>Vertebrata</taxon>
        <taxon>Euteleostomi</taxon>
        <taxon>Amphibia</taxon>
        <taxon>Batrachia</taxon>
        <taxon>Anura</taxon>
        <taxon>Neobatrachia</taxon>
        <taxon>Ranoidea</taxon>
        <taxon>Ranidae</taxon>
        <taxon>Staurois</taxon>
    </lineage>
</organism>
<proteinExistence type="predicted"/>
<dbReference type="EMBL" id="CATNWA010010812">
    <property type="protein sequence ID" value="CAI9560664.1"/>
    <property type="molecule type" value="Genomic_DNA"/>
</dbReference>
<reference evidence="1" key="1">
    <citation type="submission" date="2023-05" db="EMBL/GenBank/DDBJ databases">
        <authorList>
            <person name="Stuckert A."/>
        </authorList>
    </citation>
    <scope>NUCLEOTIDE SEQUENCE</scope>
</reference>
<evidence type="ECO:0000313" key="1">
    <source>
        <dbReference type="EMBL" id="CAI9560664.1"/>
    </source>
</evidence>
<evidence type="ECO:0000313" key="2">
    <source>
        <dbReference type="Proteomes" id="UP001162483"/>
    </source>
</evidence>
<dbReference type="Proteomes" id="UP001162483">
    <property type="component" value="Unassembled WGS sequence"/>
</dbReference>